<evidence type="ECO:0000256" key="6">
    <source>
        <dbReference type="ARBA" id="ARBA00022763"/>
    </source>
</evidence>
<dbReference type="Proteomes" id="UP001652660">
    <property type="component" value="Chromosome 7c"/>
</dbReference>
<evidence type="ECO:0000256" key="4">
    <source>
        <dbReference type="ARBA" id="ARBA00022723"/>
    </source>
</evidence>
<keyword evidence="5" id="KW-0255">Endonuclease</keyword>
<evidence type="ECO:0000256" key="13">
    <source>
        <dbReference type="ARBA" id="ARBA00023242"/>
    </source>
</evidence>
<evidence type="ECO:0000313" key="17">
    <source>
        <dbReference type="RefSeq" id="XP_027075017.1"/>
    </source>
</evidence>
<dbReference type="Pfam" id="PF07496">
    <property type="entry name" value="zf-CW"/>
    <property type="match status" value="1"/>
</dbReference>
<keyword evidence="8" id="KW-0862">Zinc</keyword>
<evidence type="ECO:0000256" key="14">
    <source>
        <dbReference type="SAM" id="MobiDB-lite"/>
    </source>
</evidence>
<evidence type="ECO:0000256" key="2">
    <source>
        <dbReference type="ARBA" id="ARBA00007845"/>
    </source>
</evidence>
<comment type="subcellular location">
    <subcellularLocation>
        <location evidence="1">Nucleus</location>
    </subcellularLocation>
</comment>
<evidence type="ECO:0000256" key="8">
    <source>
        <dbReference type="ARBA" id="ARBA00022833"/>
    </source>
</evidence>
<sequence length="804" mass="90411">MSVESPKSFPIPVFFSLSLSLTLVSTLFTLSDSSPSRLLRLSPLLVAVIKGKVAAVLTMGDFCLKNELANEGDINCYVLLTKDHKPICRTQCFSPPSKMPTYWSISHIIRPEKAHIPHGLPCCSLYRASENSQQEIEWVRFLNFLQTYKKVAVGKLDSFEFYIIPPCEGSDLSHVRVLYKEERRNCLQDCLKQERLAGILSEQKNILLNAKPHRVVQSAKGCMQSRFESSLGEDAVSISNCIEDSISPENKLSDADGCQAQYKVKVSSKPENVVDPHGSLGRNYVQVDPSYLKTLGQVHSSWIFGAIAEFVDNSRDAKATKLQISMEMVYYKPAGKDIPMLSIIDDGHGMTHQEIVRMISFGHKQPEADDPDHIGRFGIGFKTGAMRIGKDALVLTQAASSRSVAFLSQSLNDGKDNLEIPIVSYHRVGQFMEIDSNVQNEASAKNNLKAIREFSPFNKYLIGEKAGLFSERGTGTQIYIWNLDQWGSDYSLCLETGMIGGSSFHQGDILIHSKRVRSRPGQMSETVPLDYSLKSYLEVIFFDPRMKIYVQGALIRTRPLAKSLHKTVVNEGVIMGKPVRLILGRCQLEWEQANCGIFLYWHGRLIEAYKRVGSMIHNGDAGRGIIGVVDLTDLMKDDNGHIWVHNNKQGFQDCEAYAELEKWLAIKTDDYLDKYVNKLQVEKGGPLHKPDHEWVQCDKCRKWRRLSAGFNSKTLPPDWFCYMKPFNGSCSVPEEKVEDGVVTISTKRSGYNCTKDLENKDRSSKESPESGSDNSSQSWEGDYKSSVKRRKGLPRSCKKNPNHI</sequence>
<evidence type="ECO:0000256" key="10">
    <source>
        <dbReference type="ARBA" id="ARBA00023054"/>
    </source>
</evidence>
<organism evidence="16 17">
    <name type="scientific">Coffea arabica</name>
    <name type="common">Arabian coffee</name>
    <dbReference type="NCBI Taxonomy" id="13443"/>
    <lineage>
        <taxon>Eukaryota</taxon>
        <taxon>Viridiplantae</taxon>
        <taxon>Streptophyta</taxon>
        <taxon>Embryophyta</taxon>
        <taxon>Tracheophyta</taxon>
        <taxon>Spermatophyta</taxon>
        <taxon>Magnoliopsida</taxon>
        <taxon>eudicotyledons</taxon>
        <taxon>Gunneridae</taxon>
        <taxon>Pentapetalae</taxon>
        <taxon>asterids</taxon>
        <taxon>lamiids</taxon>
        <taxon>Gentianales</taxon>
        <taxon>Rubiaceae</taxon>
        <taxon>Ixoroideae</taxon>
        <taxon>Gardenieae complex</taxon>
        <taxon>Bertiereae - Coffeeae clade</taxon>
        <taxon>Coffeeae</taxon>
        <taxon>Coffea</taxon>
    </lineage>
</organism>
<keyword evidence="6" id="KW-0227">DNA damage</keyword>
<dbReference type="GO" id="GO:0031349">
    <property type="term" value="P:positive regulation of defense response"/>
    <property type="evidence" value="ECO:0007669"/>
    <property type="project" value="UniProtKB-ARBA"/>
</dbReference>
<evidence type="ECO:0000256" key="9">
    <source>
        <dbReference type="ARBA" id="ARBA00022853"/>
    </source>
</evidence>
<dbReference type="GO" id="GO:0006281">
    <property type="term" value="P:DNA repair"/>
    <property type="evidence" value="ECO:0007669"/>
    <property type="project" value="UniProtKB-KW"/>
</dbReference>
<dbReference type="Gene3D" id="3.30.40.100">
    <property type="match status" value="1"/>
</dbReference>
<evidence type="ECO:0000256" key="5">
    <source>
        <dbReference type="ARBA" id="ARBA00022759"/>
    </source>
</evidence>
<dbReference type="AlphaFoldDB" id="A0A6P6TAW0"/>
<dbReference type="SUPFAM" id="SSF55874">
    <property type="entry name" value="ATPase domain of HSP90 chaperone/DNA topoisomerase II/histidine kinase"/>
    <property type="match status" value="1"/>
</dbReference>
<dbReference type="PROSITE" id="PS51050">
    <property type="entry name" value="ZF_CW"/>
    <property type="match status" value="1"/>
</dbReference>
<dbReference type="PANTHER" id="PTHR23336">
    <property type="entry name" value="ZINC FINGER CW-TYPE COILED-COIL DOMAIN PROTEIN 3"/>
    <property type="match status" value="1"/>
</dbReference>
<feature type="region of interest" description="Disordered" evidence="14">
    <location>
        <begin position="753"/>
        <end position="804"/>
    </location>
</feature>
<name>A0A6P6TAW0_COFAR</name>
<dbReference type="GO" id="GO:0004519">
    <property type="term" value="F:endonuclease activity"/>
    <property type="evidence" value="ECO:0007669"/>
    <property type="project" value="UniProtKB-KW"/>
</dbReference>
<dbReference type="InterPro" id="IPR036890">
    <property type="entry name" value="HATPase_C_sf"/>
</dbReference>
<reference evidence="16" key="1">
    <citation type="journal article" date="2025" name="Foods">
        <title>Unveiling the Microbial Signatures of Arabica Coffee Cherries: Insights into Ripeness Specific Diversity, Functional Traits, and Implications for Quality and Safety.</title>
        <authorList>
            <consortium name="RefSeq"/>
            <person name="Tenea G.N."/>
            <person name="Cifuentes V."/>
            <person name="Reyes P."/>
            <person name="Cevallos-Vallejos M."/>
        </authorList>
    </citation>
    <scope>NUCLEOTIDE SEQUENCE [LARGE SCALE GENOMIC DNA]</scope>
</reference>
<keyword evidence="4" id="KW-0479">Metal-binding</keyword>
<protein>
    <submittedName>
        <fullName evidence="17">MORC family CW-type zinc finger protein 3-like isoform X2</fullName>
    </submittedName>
    <submittedName>
        <fullName evidence="18">Uncharacterized protein isoform X1</fullName>
    </submittedName>
</protein>
<keyword evidence="16" id="KW-1185">Reference proteome</keyword>
<dbReference type="PANTHER" id="PTHR23336:SF11">
    <property type="entry name" value="OS06G0622000 PROTEIN"/>
    <property type="match status" value="1"/>
</dbReference>
<evidence type="ECO:0000256" key="7">
    <source>
        <dbReference type="ARBA" id="ARBA00022771"/>
    </source>
</evidence>
<dbReference type="Gene3D" id="3.30.565.10">
    <property type="entry name" value="Histidine kinase-like ATPase, C-terminal domain"/>
    <property type="match status" value="1"/>
</dbReference>
<dbReference type="GeneID" id="113699108"/>
<evidence type="ECO:0000256" key="1">
    <source>
        <dbReference type="ARBA" id="ARBA00004123"/>
    </source>
</evidence>
<keyword evidence="10" id="KW-0175">Coiled coil</keyword>
<dbReference type="InterPro" id="IPR041006">
    <property type="entry name" value="Morc_S5"/>
</dbReference>
<keyword evidence="3" id="KW-0540">Nuclease</keyword>
<evidence type="ECO:0000256" key="11">
    <source>
        <dbReference type="ARBA" id="ARBA00023158"/>
    </source>
</evidence>
<keyword evidence="11" id="KW-0943">RNA-mediated gene silencing</keyword>
<dbReference type="GO" id="GO:0016887">
    <property type="term" value="F:ATP hydrolysis activity"/>
    <property type="evidence" value="ECO:0007669"/>
    <property type="project" value="InterPro"/>
</dbReference>
<feature type="domain" description="CW-type" evidence="15">
    <location>
        <begin position="688"/>
        <end position="738"/>
    </location>
</feature>
<dbReference type="Pfam" id="PF17942">
    <property type="entry name" value="Morc6_S5"/>
    <property type="match status" value="1"/>
</dbReference>
<evidence type="ECO:0000256" key="12">
    <source>
        <dbReference type="ARBA" id="ARBA00023204"/>
    </source>
</evidence>
<dbReference type="RefSeq" id="XP_071913678.1">
    <property type="nucleotide sequence ID" value="XM_072057577.1"/>
</dbReference>
<keyword evidence="5" id="KW-0378">Hydrolase</keyword>
<dbReference type="GO" id="GO:0005634">
    <property type="term" value="C:nucleus"/>
    <property type="evidence" value="ECO:0007669"/>
    <property type="project" value="UniProtKB-SubCell"/>
</dbReference>
<keyword evidence="7" id="KW-0863">Zinc-finger</keyword>
<evidence type="ECO:0000256" key="3">
    <source>
        <dbReference type="ARBA" id="ARBA00022722"/>
    </source>
</evidence>
<feature type="compositionally biased region" description="Polar residues" evidence="14">
    <location>
        <begin position="769"/>
        <end position="779"/>
    </location>
</feature>
<dbReference type="InterPro" id="IPR045261">
    <property type="entry name" value="MORC_ATPase"/>
</dbReference>
<keyword evidence="12" id="KW-0234">DNA repair</keyword>
<evidence type="ECO:0000259" key="15">
    <source>
        <dbReference type="PROSITE" id="PS51050"/>
    </source>
</evidence>
<gene>
    <name evidence="17 18" type="primary">LOC113699108</name>
</gene>
<keyword evidence="9" id="KW-0156">Chromatin regulator</keyword>
<dbReference type="Pfam" id="PF13589">
    <property type="entry name" value="HATPase_c_3"/>
    <property type="match status" value="1"/>
</dbReference>
<evidence type="ECO:0000313" key="16">
    <source>
        <dbReference type="Proteomes" id="UP001652660"/>
    </source>
</evidence>
<dbReference type="GO" id="GO:0008270">
    <property type="term" value="F:zinc ion binding"/>
    <property type="evidence" value="ECO:0007669"/>
    <property type="project" value="UniProtKB-KW"/>
</dbReference>
<feature type="compositionally biased region" description="Basic residues" evidence="14">
    <location>
        <begin position="786"/>
        <end position="804"/>
    </location>
</feature>
<dbReference type="GO" id="GO:0031047">
    <property type="term" value="P:regulatory ncRNA-mediated gene silencing"/>
    <property type="evidence" value="ECO:0007669"/>
    <property type="project" value="UniProtKB-KW"/>
</dbReference>
<evidence type="ECO:0000313" key="18">
    <source>
        <dbReference type="RefSeq" id="XP_071913678.1"/>
    </source>
</evidence>
<proteinExistence type="inferred from homology"/>
<comment type="similarity">
    <text evidence="2">Belongs to the MORC ATPase protein family.</text>
</comment>
<feature type="compositionally biased region" description="Basic and acidic residues" evidence="14">
    <location>
        <begin position="755"/>
        <end position="768"/>
    </location>
</feature>
<keyword evidence="13" id="KW-0539">Nucleus</keyword>
<dbReference type="RefSeq" id="XP_027075017.1">
    <property type="nucleotide sequence ID" value="XM_027219216.1"/>
</dbReference>
<reference evidence="17" key="2">
    <citation type="submission" date="2025-04" db="UniProtKB">
        <authorList>
            <consortium name="RefSeq"/>
        </authorList>
    </citation>
    <scope>IDENTIFICATION</scope>
    <source>
        <tissue evidence="17 18">Leaves</tissue>
    </source>
</reference>
<dbReference type="GO" id="GO:0006325">
    <property type="term" value="P:chromatin organization"/>
    <property type="evidence" value="ECO:0007669"/>
    <property type="project" value="UniProtKB-KW"/>
</dbReference>
<dbReference type="InterPro" id="IPR011124">
    <property type="entry name" value="Znf_CW"/>
</dbReference>
<accession>A0A6P6TAW0</accession>